<accession>A0A9P9WVZ9</accession>
<evidence type="ECO:0000313" key="2">
    <source>
        <dbReference type="Proteomes" id="UP000829685"/>
    </source>
</evidence>
<keyword evidence="2" id="KW-1185">Reference proteome</keyword>
<gene>
    <name evidence="1" type="ORF">JX265_001848</name>
</gene>
<proteinExistence type="predicted"/>
<dbReference type="Proteomes" id="UP000829685">
    <property type="component" value="Unassembled WGS sequence"/>
</dbReference>
<name>A0A9P9WVZ9_9PEZI</name>
<organism evidence="1 2">
    <name type="scientific">Neoarthrinium moseri</name>
    <dbReference type="NCBI Taxonomy" id="1658444"/>
    <lineage>
        <taxon>Eukaryota</taxon>
        <taxon>Fungi</taxon>
        <taxon>Dikarya</taxon>
        <taxon>Ascomycota</taxon>
        <taxon>Pezizomycotina</taxon>
        <taxon>Sordariomycetes</taxon>
        <taxon>Xylariomycetidae</taxon>
        <taxon>Amphisphaeriales</taxon>
        <taxon>Apiosporaceae</taxon>
        <taxon>Neoarthrinium</taxon>
    </lineage>
</organism>
<dbReference type="AlphaFoldDB" id="A0A9P9WVZ9"/>
<comment type="caution">
    <text evidence="1">The sequence shown here is derived from an EMBL/GenBank/DDBJ whole genome shotgun (WGS) entry which is preliminary data.</text>
</comment>
<dbReference type="EMBL" id="JAFIMR010000003">
    <property type="protein sequence ID" value="KAI1880227.1"/>
    <property type="molecule type" value="Genomic_DNA"/>
</dbReference>
<reference evidence="1" key="1">
    <citation type="submission" date="2021-03" db="EMBL/GenBank/DDBJ databases">
        <title>Revisited historic fungal species revealed as producer of novel bioactive compounds through whole genome sequencing and comparative genomics.</title>
        <authorList>
            <person name="Vignolle G.A."/>
            <person name="Hochenegger N."/>
            <person name="Mach R.L."/>
            <person name="Mach-Aigner A.R."/>
            <person name="Javad Rahimi M."/>
            <person name="Salim K.A."/>
            <person name="Chan C.M."/>
            <person name="Lim L.B.L."/>
            <person name="Cai F."/>
            <person name="Druzhinina I.S."/>
            <person name="U'Ren J.M."/>
            <person name="Derntl C."/>
        </authorList>
    </citation>
    <scope>NUCLEOTIDE SEQUENCE</scope>
    <source>
        <strain evidence="1">TUCIM 5799</strain>
    </source>
</reference>
<evidence type="ECO:0000313" key="1">
    <source>
        <dbReference type="EMBL" id="KAI1880227.1"/>
    </source>
</evidence>
<protein>
    <submittedName>
        <fullName evidence="1">Uncharacterized protein</fullName>
    </submittedName>
</protein>
<sequence length="279" mass="29469">MKLTSFVTTIAIGVTGAVGMSAGAPAAVAAVAIASFRLAQGLPLDSAVDEKRDEQGALEKRWPWKRVVATLQAKNTADWPWPSTITTDVDMATVTGTDVTLSQVATTTLASSTVTATLTADAQLDKAQDIDKRWPWLRVIATLQAEDSVAWPWTSTITTDGDMATVTGTELTLTEVATTTLDSSTVTATLTADVAVDTASLIQRWPWPATVTATLAAENSAAWPWTSTVTATFTEAPKATDWPLRETATTTVSDSTVTAVLTALSPSDWPWAINGEIRA</sequence>